<dbReference type="InterPro" id="IPR000522">
    <property type="entry name" value="ABC_transptr_permease_BtuC"/>
</dbReference>
<keyword evidence="5 8" id="KW-0812">Transmembrane</keyword>
<dbReference type="PANTHER" id="PTHR30472:SF25">
    <property type="entry name" value="ABC TRANSPORTER PERMEASE PROTEIN MJ0876-RELATED"/>
    <property type="match status" value="1"/>
</dbReference>
<evidence type="ECO:0000256" key="4">
    <source>
        <dbReference type="ARBA" id="ARBA00022475"/>
    </source>
</evidence>
<dbReference type="Pfam" id="PF01032">
    <property type="entry name" value="FecCD"/>
    <property type="match status" value="1"/>
</dbReference>
<evidence type="ECO:0008006" key="10">
    <source>
        <dbReference type="Google" id="ProtNLM"/>
    </source>
</evidence>
<comment type="similarity">
    <text evidence="2">Belongs to the binding-protein-dependent transport system permease family. FecCD subfamily.</text>
</comment>
<feature type="transmembrane region" description="Helical" evidence="8">
    <location>
        <begin position="89"/>
        <end position="108"/>
    </location>
</feature>
<dbReference type="Gene3D" id="1.10.3470.10">
    <property type="entry name" value="ABC transporter involved in vitamin B12 uptake, BtuC"/>
    <property type="match status" value="1"/>
</dbReference>
<evidence type="ECO:0000256" key="7">
    <source>
        <dbReference type="ARBA" id="ARBA00023136"/>
    </source>
</evidence>
<keyword evidence="3" id="KW-0813">Transport</keyword>
<feature type="transmembrane region" description="Helical" evidence="8">
    <location>
        <begin position="241"/>
        <end position="267"/>
    </location>
</feature>
<evidence type="ECO:0000256" key="6">
    <source>
        <dbReference type="ARBA" id="ARBA00022989"/>
    </source>
</evidence>
<accession>A0A381UPD7</accession>
<evidence type="ECO:0000313" key="9">
    <source>
        <dbReference type="EMBL" id="SVA30025.1"/>
    </source>
</evidence>
<dbReference type="EMBL" id="UINC01006853">
    <property type="protein sequence ID" value="SVA30025.1"/>
    <property type="molecule type" value="Genomic_DNA"/>
</dbReference>
<dbReference type="CDD" id="cd06550">
    <property type="entry name" value="TM_ABC_iron-siderophores_like"/>
    <property type="match status" value="1"/>
</dbReference>
<feature type="transmembrane region" description="Helical" evidence="8">
    <location>
        <begin position="193"/>
        <end position="214"/>
    </location>
</feature>
<protein>
    <recommendedName>
        <fullName evidence="10">Iron ABC transporter</fullName>
    </recommendedName>
</protein>
<evidence type="ECO:0000256" key="2">
    <source>
        <dbReference type="ARBA" id="ARBA00007935"/>
    </source>
</evidence>
<dbReference type="GO" id="GO:0005886">
    <property type="term" value="C:plasma membrane"/>
    <property type="evidence" value="ECO:0007669"/>
    <property type="project" value="UniProtKB-SubCell"/>
</dbReference>
<feature type="transmembrane region" description="Helical" evidence="8">
    <location>
        <begin position="114"/>
        <end position="139"/>
    </location>
</feature>
<sequence length="334" mass="35787">MNLRSYTTTLSIFFLLLLITLCIAPLIGSTDISLTRAFSTTLSNSNNIDASILFQVRLPRILLGAITGAALSVAGAVLQALLRNDLAAPFTLGVSSGAALGAVIAIALNLNFTLLGFPIISLFSFMGSLGAILLVFNLVRTRHGEFPTGVLLLAGVTANFFFASLVMFIHYLADFSQSFTIIRWLMGGLDITDYNTILTVFPIVFIGIFILLFVSRDLNLISTGVHSASSRGVNVKKIQKIGFVTASLITGTVVATCGPIGFVGLIVPHIVRLFVGPDLRILIPASMLFGASFLVFCDTFARTLLAPTEIPVGIITAMLGGPFFVWLLKRKRPI</sequence>
<evidence type="ECO:0000256" key="3">
    <source>
        <dbReference type="ARBA" id="ARBA00022448"/>
    </source>
</evidence>
<dbReference type="PANTHER" id="PTHR30472">
    <property type="entry name" value="FERRIC ENTEROBACTIN TRANSPORT SYSTEM PERMEASE PROTEIN"/>
    <property type="match status" value="1"/>
</dbReference>
<feature type="transmembrane region" description="Helical" evidence="8">
    <location>
        <begin position="309"/>
        <end position="328"/>
    </location>
</feature>
<name>A0A381UPD7_9ZZZZ</name>
<evidence type="ECO:0000256" key="8">
    <source>
        <dbReference type="SAM" id="Phobius"/>
    </source>
</evidence>
<evidence type="ECO:0000256" key="1">
    <source>
        <dbReference type="ARBA" id="ARBA00004651"/>
    </source>
</evidence>
<keyword evidence="4" id="KW-1003">Cell membrane</keyword>
<comment type="subcellular location">
    <subcellularLocation>
        <location evidence="1">Cell membrane</location>
        <topology evidence="1">Multi-pass membrane protein</topology>
    </subcellularLocation>
</comment>
<dbReference type="GO" id="GO:0033214">
    <property type="term" value="P:siderophore-iron import into cell"/>
    <property type="evidence" value="ECO:0007669"/>
    <property type="project" value="TreeGrafter"/>
</dbReference>
<reference evidence="9" key="1">
    <citation type="submission" date="2018-05" db="EMBL/GenBank/DDBJ databases">
        <authorList>
            <person name="Lanie J.A."/>
            <person name="Ng W.-L."/>
            <person name="Kazmierczak K.M."/>
            <person name="Andrzejewski T.M."/>
            <person name="Davidsen T.M."/>
            <person name="Wayne K.J."/>
            <person name="Tettelin H."/>
            <person name="Glass J.I."/>
            <person name="Rusch D."/>
            <person name="Podicherti R."/>
            <person name="Tsui H.-C.T."/>
            <person name="Winkler M.E."/>
        </authorList>
    </citation>
    <scope>NUCLEOTIDE SEQUENCE</scope>
</reference>
<dbReference type="AlphaFoldDB" id="A0A381UPD7"/>
<dbReference type="FunFam" id="1.10.3470.10:FF:000001">
    <property type="entry name" value="Vitamin B12 ABC transporter permease BtuC"/>
    <property type="match status" value="1"/>
</dbReference>
<organism evidence="9">
    <name type="scientific">marine metagenome</name>
    <dbReference type="NCBI Taxonomy" id="408172"/>
    <lineage>
        <taxon>unclassified sequences</taxon>
        <taxon>metagenomes</taxon>
        <taxon>ecological metagenomes</taxon>
    </lineage>
</organism>
<feature type="transmembrane region" description="Helical" evidence="8">
    <location>
        <begin position="279"/>
        <end position="297"/>
    </location>
</feature>
<gene>
    <name evidence="9" type="ORF">METZ01_LOCUS82879</name>
</gene>
<keyword evidence="7 8" id="KW-0472">Membrane</keyword>
<keyword evidence="6 8" id="KW-1133">Transmembrane helix</keyword>
<evidence type="ECO:0000256" key="5">
    <source>
        <dbReference type="ARBA" id="ARBA00022692"/>
    </source>
</evidence>
<feature type="transmembrane region" description="Helical" evidence="8">
    <location>
        <begin position="151"/>
        <end position="173"/>
    </location>
</feature>
<feature type="transmembrane region" description="Helical" evidence="8">
    <location>
        <begin position="61"/>
        <end position="82"/>
    </location>
</feature>
<dbReference type="GO" id="GO:0022857">
    <property type="term" value="F:transmembrane transporter activity"/>
    <property type="evidence" value="ECO:0007669"/>
    <property type="project" value="InterPro"/>
</dbReference>
<dbReference type="SUPFAM" id="SSF81345">
    <property type="entry name" value="ABC transporter involved in vitamin B12 uptake, BtuC"/>
    <property type="match status" value="1"/>
</dbReference>
<dbReference type="InterPro" id="IPR037294">
    <property type="entry name" value="ABC_BtuC-like"/>
</dbReference>
<proteinExistence type="inferred from homology"/>